<reference evidence="3" key="1">
    <citation type="submission" date="2017-03" db="EMBL/GenBank/DDBJ databases">
        <title>Phytopthora megakarya and P. palmivora, two closely related causual agents of cacao black pod achieved similar genome size and gene model numbers by different mechanisms.</title>
        <authorList>
            <person name="Ali S."/>
            <person name="Shao J."/>
            <person name="Larry D.J."/>
            <person name="Kronmiller B."/>
            <person name="Shen D."/>
            <person name="Strem M.D."/>
            <person name="Melnick R.L."/>
            <person name="Guiltinan M.J."/>
            <person name="Tyler B.M."/>
            <person name="Meinhardt L.W."/>
            <person name="Bailey B.A."/>
        </authorList>
    </citation>
    <scope>NUCLEOTIDE SEQUENCE [LARGE SCALE GENOMIC DNA]</scope>
    <source>
        <strain evidence="3">zdho120</strain>
    </source>
</reference>
<evidence type="ECO:0000259" key="1">
    <source>
        <dbReference type="Pfam" id="PF21056"/>
    </source>
</evidence>
<keyword evidence="3" id="KW-1185">Reference proteome</keyword>
<dbReference type="Proteomes" id="UP000198211">
    <property type="component" value="Unassembled WGS sequence"/>
</dbReference>
<dbReference type="Pfam" id="PF21056">
    <property type="entry name" value="ZSWIM1-3_RNaseH-like"/>
    <property type="match status" value="1"/>
</dbReference>
<dbReference type="AlphaFoldDB" id="A0A225W0Q0"/>
<feature type="domain" description="ZSWIM1/3 RNaseH-like" evidence="1">
    <location>
        <begin position="20"/>
        <end position="139"/>
    </location>
</feature>
<dbReference type="PANTHER" id="PTHR31569:SF4">
    <property type="entry name" value="SWIM-TYPE DOMAIN-CONTAINING PROTEIN"/>
    <property type="match status" value="1"/>
</dbReference>
<dbReference type="EMBL" id="NBNE01002275">
    <property type="protein sequence ID" value="OWZ10944.1"/>
    <property type="molecule type" value="Genomic_DNA"/>
</dbReference>
<comment type="caution">
    <text evidence="2">The sequence shown here is derived from an EMBL/GenBank/DDBJ whole genome shotgun (WGS) entry which is preliminary data.</text>
</comment>
<gene>
    <name evidence="2" type="ORF">PHMEG_00016108</name>
</gene>
<accession>A0A225W0Q0</accession>
<evidence type="ECO:0000313" key="2">
    <source>
        <dbReference type="EMBL" id="OWZ10944.1"/>
    </source>
</evidence>
<sequence>MQLSDDKDVAEVVLNYYLKCSKNVSTVTENSRGQTGVIAFTTAHMRKIVDTFPEVVEMDCTHKTNKNNYQLLSIVAMDLFGRGQHYSFLETTSDWHMPKASAHFKRANEHWKLVRIVIVDKDLREVEVIKRKLPEANVILCHFHVIKWLHDVAQRGSMGRTHKTLSRS</sequence>
<evidence type="ECO:0000313" key="3">
    <source>
        <dbReference type="Proteomes" id="UP000198211"/>
    </source>
</evidence>
<dbReference type="OrthoDB" id="89853at2759"/>
<protein>
    <submittedName>
        <fullName evidence="2">Secreted protein</fullName>
    </submittedName>
</protein>
<name>A0A225W0Q0_9STRA</name>
<dbReference type="PANTHER" id="PTHR31569">
    <property type="entry name" value="SWIM-TYPE DOMAIN-CONTAINING PROTEIN"/>
    <property type="match status" value="1"/>
</dbReference>
<proteinExistence type="predicted"/>
<dbReference type="InterPro" id="IPR048324">
    <property type="entry name" value="ZSWIM1-3_RNaseH-like"/>
</dbReference>
<organism evidence="2 3">
    <name type="scientific">Phytophthora megakarya</name>
    <dbReference type="NCBI Taxonomy" id="4795"/>
    <lineage>
        <taxon>Eukaryota</taxon>
        <taxon>Sar</taxon>
        <taxon>Stramenopiles</taxon>
        <taxon>Oomycota</taxon>
        <taxon>Peronosporomycetes</taxon>
        <taxon>Peronosporales</taxon>
        <taxon>Peronosporaceae</taxon>
        <taxon>Phytophthora</taxon>
    </lineage>
</organism>
<dbReference type="InterPro" id="IPR052579">
    <property type="entry name" value="Zinc_finger_SWIM"/>
</dbReference>